<accession>A0A437PHC0</accession>
<evidence type="ECO:0000313" key="3">
    <source>
        <dbReference type="EMBL" id="RVU21671.1"/>
    </source>
</evidence>
<evidence type="ECO:0000313" key="4">
    <source>
        <dbReference type="Proteomes" id="UP000286997"/>
    </source>
</evidence>
<feature type="chain" id="PRO_5019434826" description="Serine/threonine protein kinase" evidence="2">
    <location>
        <begin position="21"/>
        <end position="129"/>
    </location>
</feature>
<dbReference type="AlphaFoldDB" id="A0A437PHC0"/>
<dbReference type="OrthoDB" id="7997670at2"/>
<proteinExistence type="predicted"/>
<keyword evidence="4" id="KW-1185">Reference proteome</keyword>
<gene>
    <name evidence="3" type="ORF">EOE48_01065</name>
</gene>
<feature type="signal peptide" evidence="2">
    <location>
        <begin position="1"/>
        <end position="20"/>
    </location>
</feature>
<evidence type="ECO:0000256" key="1">
    <source>
        <dbReference type="SAM" id="MobiDB-lite"/>
    </source>
</evidence>
<dbReference type="Proteomes" id="UP000286997">
    <property type="component" value="Unassembled WGS sequence"/>
</dbReference>
<dbReference type="RefSeq" id="WP_127726913.1">
    <property type="nucleotide sequence ID" value="NZ_SACP01000001.1"/>
</dbReference>
<evidence type="ECO:0000256" key="2">
    <source>
        <dbReference type="SAM" id="SignalP"/>
    </source>
</evidence>
<keyword evidence="2" id="KW-0732">Signal</keyword>
<organism evidence="3 4">
    <name type="scientific">Methylobacterium oryzihabitans</name>
    <dbReference type="NCBI Taxonomy" id="2499852"/>
    <lineage>
        <taxon>Bacteria</taxon>
        <taxon>Pseudomonadati</taxon>
        <taxon>Pseudomonadota</taxon>
        <taxon>Alphaproteobacteria</taxon>
        <taxon>Hyphomicrobiales</taxon>
        <taxon>Methylobacteriaceae</taxon>
        <taxon>Methylobacterium</taxon>
    </lineage>
</organism>
<name>A0A437PHC0_9HYPH</name>
<evidence type="ECO:0008006" key="5">
    <source>
        <dbReference type="Google" id="ProtNLM"/>
    </source>
</evidence>
<feature type="compositionally biased region" description="Basic residues" evidence="1">
    <location>
        <begin position="92"/>
        <end position="103"/>
    </location>
</feature>
<reference evidence="3 4" key="1">
    <citation type="submission" date="2019-01" db="EMBL/GenBank/DDBJ databases">
        <authorList>
            <person name="Chen W.-M."/>
        </authorList>
    </citation>
    <scope>NUCLEOTIDE SEQUENCE [LARGE SCALE GENOMIC DNA]</scope>
    <source>
        <strain evidence="3 4">TER-1</strain>
    </source>
</reference>
<protein>
    <recommendedName>
        <fullName evidence="5">Serine/threonine protein kinase</fullName>
    </recommendedName>
</protein>
<feature type="region of interest" description="Disordered" evidence="1">
    <location>
        <begin position="24"/>
        <end position="103"/>
    </location>
</feature>
<sequence length="129" mass="13266">MRPVALACLGLLGLAGTALLAPTSRAQQPAPAPAAAPAPASPAEAGRAGGKPADRTPAEPGRGADAAPPRGDGKAAGQRVRRRTSYAACNRASHRRNLHGGARRRFLTRCRLGYERIQPPAGQPARGRP</sequence>
<dbReference type="EMBL" id="SACP01000001">
    <property type="protein sequence ID" value="RVU21671.1"/>
    <property type="molecule type" value="Genomic_DNA"/>
</dbReference>
<feature type="compositionally biased region" description="Pro residues" evidence="1">
    <location>
        <begin position="30"/>
        <end position="40"/>
    </location>
</feature>
<comment type="caution">
    <text evidence="3">The sequence shown here is derived from an EMBL/GenBank/DDBJ whole genome shotgun (WGS) entry which is preliminary data.</text>
</comment>